<gene>
    <name evidence="1" type="ORF">O6H91_03G047900</name>
</gene>
<name>A0ACC2E6A8_DIPCM</name>
<evidence type="ECO:0000313" key="2">
    <source>
        <dbReference type="Proteomes" id="UP001162992"/>
    </source>
</evidence>
<sequence length="832" mass="95278">MTAGERYLERQAELAKKEWLQSLPPELFRCFEVEGIPLRDAAAVFNQYLEQILRIHPSSEENQDDIVENSLHVGKAVFSVTDLDYFNPGIRRFHARQCYSATVIGSSQQGKTTLLNSLLGLFGFSYGEKTFYPNIDLLPTQSKDRIGLPFPLRLEYGPKYEVLMEMWEEKELKQIMTRVAYKKLQENHEFFEDVESGFITTSVGSFLEFLCKHGELNEQEEYIPSSNLKVAAHATGETISHDFMPVVAINPSFAAHEAVRGFFLSLLEDGSWFLYKSITLKCPSVLLQRIKRGSEHLDHAYILDLPGTGIVDDNNLYVEEMVLKDVKVADTIIILTGERSFTQDLLHILEHCIFWRLLDPSTTVPPAIAVTNSRHLRGLRQEEMEEWRNATIYGNLGWDREIKRFASQMFASSERDFKTLTPELFPNDLAGFLDTRGQVDVGVSKLIGYFLALPQRALLAYVRDVYEKVIRVQTMVDELCHAQKHILASRQPSRLAKEVKHLQKEEFRKALDDAFTLSSQKAMFGFEYKSVEGHKTIEMQLAFIDSLFKQQLKKLASKFEQIKDDKVKLKHETVQLLKEALRAVALQWDEEVGRPAFDQFLLYGRKKAQDLLRSFSRKAFMIDSKGTDSVVEREGAYSLVTRLMEDCIGKSLGCPPLQCTFTHAFRQQVWNLDIVEVLNVLNVLNVRRGRSGNTAYNAIWAQIGSLYKAKWSLFREMMHAVLLLQSSSIKELVARVKKEIENTFEKCLSDFKMVTQALEGVSKGATMCFKDPIVVLCAELKDLSEKLRMYIDKHKKLQDHFGVEELGRLVQDRFSNAENAADGYKAKRLRTA</sequence>
<keyword evidence="2" id="KW-1185">Reference proteome</keyword>
<dbReference type="EMBL" id="CM055094">
    <property type="protein sequence ID" value="KAJ7561922.1"/>
    <property type="molecule type" value="Genomic_DNA"/>
</dbReference>
<accession>A0ACC2E6A8</accession>
<organism evidence="1 2">
    <name type="scientific">Diphasiastrum complanatum</name>
    <name type="common">Issler's clubmoss</name>
    <name type="synonym">Lycopodium complanatum</name>
    <dbReference type="NCBI Taxonomy" id="34168"/>
    <lineage>
        <taxon>Eukaryota</taxon>
        <taxon>Viridiplantae</taxon>
        <taxon>Streptophyta</taxon>
        <taxon>Embryophyta</taxon>
        <taxon>Tracheophyta</taxon>
        <taxon>Lycopodiopsida</taxon>
        <taxon>Lycopodiales</taxon>
        <taxon>Lycopodiaceae</taxon>
        <taxon>Lycopodioideae</taxon>
        <taxon>Diphasiastrum</taxon>
    </lineage>
</organism>
<evidence type="ECO:0000313" key="1">
    <source>
        <dbReference type="EMBL" id="KAJ7561922.1"/>
    </source>
</evidence>
<protein>
    <submittedName>
        <fullName evidence="1">Uncharacterized protein</fullName>
    </submittedName>
</protein>
<proteinExistence type="predicted"/>
<dbReference type="Proteomes" id="UP001162992">
    <property type="component" value="Chromosome 3"/>
</dbReference>
<comment type="caution">
    <text evidence="1">The sequence shown here is derived from an EMBL/GenBank/DDBJ whole genome shotgun (WGS) entry which is preliminary data.</text>
</comment>
<reference evidence="2" key="1">
    <citation type="journal article" date="2024" name="Proc. Natl. Acad. Sci. U.S.A.">
        <title>Extraordinary preservation of gene collinearity over three hundred million years revealed in homosporous lycophytes.</title>
        <authorList>
            <person name="Li C."/>
            <person name="Wickell D."/>
            <person name="Kuo L.Y."/>
            <person name="Chen X."/>
            <person name="Nie B."/>
            <person name="Liao X."/>
            <person name="Peng D."/>
            <person name="Ji J."/>
            <person name="Jenkins J."/>
            <person name="Williams M."/>
            <person name="Shu S."/>
            <person name="Plott C."/>
            <person name="Barry K."/>
            <person name="Rajasekar S."/>
            <person name="Grimwood J."/>
            <person name="Han X."/>
            <person name="Sun S."/>
            <person name="Hou Z."/>
            <person name="He W."/>
            <person name="Dai G."/>
            <person name="Sun C."/>
            <person name="Schmutz J."/>
            <person name="Leebens-Mack J.H."/>
            <person name="Li F.W."/>
            <person name="Wang L."/>
        </authorList>
    </citation>
    <scope>NUCLEOTIDE SEQUENCE [LARGE SCALE GENOMIC DNA]</scope>
    <source>
        <strain evidence="2">cv. PW_Plant_1</strain>
    </source>
</reference>